<feature type="signal peptide" evidence="1">
    <location>
        <begin position="1"/>
        <end position="20"/>
    </location>
</feature>
<gene>
    <name evidence="2" type="ORF">FEE95_20665</name>
</gene>
<dbReference type="RefSeq" id="WP_138659948.1">
    <property type="nucleotide sequence ID" value="NZ_VATY01000006.1"/>
</dbReference>
<dbReference type="AlphaFoldDB" id="A0A5S3PDU0"/>
<comment type="caution">
    <text evidence="2">The sequence shown here is derived from an EMBL/GenBank/DDBJ whole genome shotgun (WGS) entry which is preliminary data.</text>
</comment>
<name>A0A5S3PDU0_9FLAO</name>
<keyword evidence="1" id="KW-0732">Signal</keyword>
<dbReference type="InterPro" id="IPR039437">
    <property type="entry name" value="FrzH/put_lumazine-bd"/>
</dbReference>
<protein>
    <submittedName>
        <fullName evidence="2">Nuclear transport factor 2 family protein</fullName>
    </submittedName>
</protein>
<dbReference type="OrthoDB" id="9792284at2"/>
<dbReference type="Gene3D" id="3.10.450.50">
    <property type="match status" value="1"/>
</dbReference>
<accession>A0A5S3PDU0</accession>
<dbReference type="Pfam" id="PF12893">
    <property type="entry name" value="Lumazine_bd_2"/>
    <property type="match status" value="1"/>
</dbReference>
<feature type="chain" id="PRO_5024336312" evidence="1">
    <location>
        <begin position="21"/>
        <end position="144"/>
    </location>
</feature>
<dbReference type="EMBL" id="VATY01000006">
    <property type="protein sequence ID" value="TMM52105.1"/>
    <property type="molecule type" value="Genomic_DNA"/>
</dbReference>
<proteinExistence type="predicted"/>
<dbReference type="SUPFAM" id="SSF54427">
    <property type="entry name" value="NTF2-like"/>
    <property type="match status" value="1"/>
</dbReference>
<sequence>MKNITLFLVAAFFSIHLVNAQSSNKRTEIEKITETLIDYIEGSTNGQPNRLKKAFHPDLKLYYIKDGELATWGGKDYIKDTKEGEPTGETGKIISIDYENDIAVAKVQISQHQNKAPYIDYFMLTKIKDKWKIIHKMFTKRVNG</sequence>
<dbReference type="Proteomes" id="UP000310314">
    <property type="component" value="Unassembled WGS sequence"/>
</dbReference>
<evidence type="ECO:0000313" key="2">
    <source>
        <dbReference type="EMBL" id="TMM52105.1"/>
    </source>
</evidence>
<organism evidence="2 3">
    <name type="scientific">Maribacter algarum</name>
    <name type="common">ex Zhang et al. 2020</name>
    <dbReference type="NCBI Taxonomy" id="2578118"/>
    <lineage>
        <taxon>Bacteria</taxon>
        <taxon>Pseudomonadati</taxon>
        <taxon>Bacteroidota</taxon>
        <taxon>Flavobacteriia</taxon>
        <taxon>Flavobacteriales</taxon>
        <taxon>Flavobacteriaceae</taxon>
        <taxon>Maribacter</taxon>
    </lineage>
</organism>
<evidence type="ECO:0000256" key="1">
    <source>
        <dbReference type="SAM" id="SignalP"/>
    </source>
</evidence>
<evidence type="ECO:0000313" key="3">
    <source>
        <dbReference type="Proteomes" id="UP000310314"/>
    </source>
</evidence>
<reference evidence="2 3" key="1">
    <citation type="submission" date="2019-05" db="EMBL/GenBank/DDBJ databases">
        <authorList>
            <person name="Zhang J.-Y."/>
            <person name="Feg X."/>
            <person name="Du Z.-J."/>
        </authorList>
    </citation>
    <scope>NUCLEOTIDE SEQUENCE [LARGE SCALE GENOMIC DNA]</scope>
    <source>
        <strain evidence="2 3">RZ26</strain>
    </source>
</reference>
<keyword evidence="3" id="KW-1185">Reference proteome</keyword>
<dbReference type="InterPro" id="IPR032710">
    <property type="entry name" value="NTF2-like_dom_sf"/>
</dbReference>